<feature type="region of interest" description="Disordered" evidence="1">
    <location>
        <begin position="397"/>
        <end position="418"/>
    </location>
</feature>
<evidence type="ECO:0000313" key="3">
    <source>
        <dbReference type="Proteomes" id="UP000467700"/>
    </source>
</evidence>
<keyword evidence="3" id="KW-1185">Reference proteome</keyword>
<sequence>MPQIYPLMSRSEPPQRSRSYSASSASSSSSSSSNLQPHDADDTIVLSDLVRTGEASRLRRRGAMRIDHNALHPDGNRAPAAAERQNWDSDYDMDQVVVDGHFGRRYPRRRRSSRRYGPYTSNVPPRQEQEPDEYVFTLTCGAEVTSCDFGDTEPFKPSVLPLYPPSASSSATLKQDAKRSTGCGAVIHVRAAPRPRVSVWAARSAATDAVVPLDACYFDTREAARFVRSSCGCVKEGVGCAVCGNPLGMRYTPCKSASDSFFSSRSNDKVRTQGPDGQQSSQSSTSQASDHSIYTFFSESVTSTPSYQFPPQKPGVRRSYSDISIDMVAYAPPDPTDFFIQPDEEEDIGAYAGEWQPAPPFILEAMSSSGPDENTVPFPGMAAPEPAPTMVLDRFATSSPTPLSDVEEDSGPSSWGSPPLRIRNISHARRPLIHPGSFEEAISDSPAPVSFYQQQILVAWEQERERELERERRRAATRRGGFDPDGESAVWGSVNADGEETNGSADSVLDPGSPDKPPEGPFFAGSER</sequence>
<feature type="region of interest" description="Disordered" evidence="1">
    <location>
        <begin position="109"/>
        <end position="130"/>
    </location>
</feature>
<feature type="region of interest" description="Disordered" evidence="1">
    <location>
        <begin position="1"/>
        <end position="47"/>
    </location>
</feature>
<feature type="compositionally biased region" description="Low complexity" evidence="1">
    <location>
        <begin position="16"/>
        <end position="33"/>
    </location>
</feature>
<feature type="compositionally biased region" description="Low complexity" evidence="1">
    <location>
        <begin position="278"/>
        <end position="289"/>
    </location>
</feature>
<protein>
    <submittedName>
        <fullName evidence="2">Uncharacterized protein</fullName>
    </submittedName>
</protein>
<evidence type="ECO:0000313" key="2">
    <source>
        <dbReference type="EMBL" id="CAA7259425.1"/>
    </source>
</evidence>
<accession>A0A8S0VQB8</accession>
<dbReference type="EMBL" id="CACVBS010000024">
    <property type="protein sequence ID" value="CAA7259425.1"/>
    <property type="molecule type" value="Genomic_DNA"/>
</dbReference>
<feature type="region of interest" description="Disordered" evidence="1">
    <location>
        <begin position="265"/>
        <end position="289"/>
    </location>
</feature>
<proteinExistence type="predicted"/>
<feature type="compositionally biased region" description="Basic and acidic residues" evidence="1">
    <location>
        <begin position="64"/>
        <end position="75"/>
    </location>
</feature>
<name>A0A8S0VQB8_CYCAE</name>
<dbReference type="Proteomes" id="UP000467700">
    <property type="component" value="Unassembled WGS sequence"/>
</dbReference>
<feature type="region of interest" description="Disordered" evidence="1">
    <location>
        <begin position="60"/>
        <end position="87"/>
    </location>
</feature>
<dbReference type="OrthoDB" id="3270840at2759"/>
<reference evidence="2 3" key="1">
    <citation type="submission" date="2020-01" db="EMBL/GenBank/DDBJ databases">
        <authorList>
            <person name="Gupta K D."/>
        </authorList>
    </citation>
    <scope>NUCLEOTIDE SEQUENCE [LARGE SCALE GENOMIC DNA]</scope>
</reference>
<organism evidence="2 3">
    <name type="scientific">Cyclocybe aegerita</name>
    <name type="common">Black poplar mushroom</name>
    <name type="synonym">Agrocybe aegerita</name>
    <dbReference type="NCBI Taxonomy" id="1973307"/>
    <lineage>
        <taxon>Eukaryota</taxon>
        <taxon>Fungi</taxon>
        <taxon>Dikarya</taxon>
        <taxon>Basidiomycota</taxon>
        <taxon>Agaricomycotina</taxon>
        <taxon>Agaricomycetes</taxon>
        <taxon>Agaricomycetidae</taxon>
        <taxon>Agaricales</taxon>
        <taxon>Agaricineae</taxon>
        <taxon>Bolbitiaceae</taxon>
        <taxon>Cyclocybe</taxon>
    </lineage>
</organism>
<gene>
    <name evidence="2" type="ORF">AAE3_LOCUS1762</name>
</gene>
<feature type="region of interest" description="Disordered" evidence="1">
    <location>
        <begin position="463"/>
        <end position="528"/>
    </location>
</feature>
<evidence type="ECO:0000256" key="1">
    <source>
        <dbReference type="SAM" id="MobiDB-lite"/>
    </source>
</evidence>
<dbReference type="AlphaFoldDB" id="A0A8S0VQB8"/>
<comment type="caution">
    <text evidence="2">The sequence shown here is derived from an EMBL/GenBank/DDBJ whole genome shotgun (WGS) entry which is preliminary data.</text>
</comment>
<feature type="compositionally biased region" description="Basic and acidic residues" evidence="1">
    <location>
        <begin position="463"/>
        <end position="474"/>
    </location>
</feature>